<accession>A0A4P6MRB9</accession>
<dbReference type="SUPFAM" id="SSF53254">
    <property type="entry name" value="Phosphoglycerate mutase-like"/>
    <property type="match status" value="1"/>
</dbReference>
<dbReference type="PROSITE" id="PS00175">
    <property type="entry name" value="PG_MUTASE"/>
    <property type="match status" value="1"/>
</dbReference>
<dbReference type="InterPro" id="IPR013078">
    <property type="entry name" value="His_Pase_superF_clade-1"/>
</dbReference>
<dbReference type="PANTHER" id="PTHR48100:SF58">
    <property type="entry name" value="PE-PGRS FAMILY PROTEIN PE_PGRS11"/>
    <property type="match status" value="1"/>
</dbReference>
<evidence type="ECO:0000313" key="2">
    <source>
        <dbReference type="Proteomes" id="UP000290408"/>
    </source>
</evidence>
<name>A0A4P6MRB9_9MICO</name>
<organism evidence="1 2">
    <name type="scientific">Janibacter limosus</name>
    <dbReference type="NCBI Taxonomy" id="53458"/>
    <lineage>
        <taxon>Bacteria</taxon>
        <taxon>Bacillati</taxon>
        <taxon>Actinomycetota</taxon>
        <taxon>Actinomycetes</taxon>
        <taxon>Micrococcales</taxon>
        <taxon>Intrasporangiaceae</taxon>
        <taxon>Janibacter</taxon>
    </lineage>
</organism>
<dbReference type="RefSeq" id="WP_130628395.1">
    <property type="nucleotide sequence ID" value="NZ_CP036164.1"/>
</dbReference>
<dbReference type="SMART" id="SM00855">
    <property type="entry name" value="PGAM"/>
    <property type="match status" value="1"/>
</dbReference>
<dbReference type="Pfam" id="PF00300">
    <property type="entry name" value="His_Phos_1"/>
    <property type="match status" value="1"/>
</dbReference>
<gene>
    <name evidence="1" type="ORF">EXU32_02030</name>
</gene>
<keyword evidence="2" id="KW-1185">Reference proteome</keyword>
<dbReference type="Proteomes" id="UP000290408">
    <property type="component" value="Chromosome"/>
</dbReference>
<dbReference type="InterPro" id="IPR029033">
    <property type="entry name" value="His_PPase_superfam"/>
</dbReference>
<reference evidence="1 2" key="1">
    <citation type="submission" date="2019-02" db="EMBL/GenBank/DDBJ databases">
        <title>Genomic data mining of an Antarctic deep-sea actinobacterium, Janibacterlimosus P3-3-X1.</title>
        <authorList>
            <person name="Liao L."/>
            <person name="Chen B."/>
        </authorList>
    </citation>
    <scope>NUCLEOTIDE SEQUENCE [LARGE SCALE GENOMIC DNA]</scope>
    <source>
        <strain evidence="1 2">P3-3-X1</strain>
    </source>
</reference>
<dbReference type="KEGG" id="jli:EXU32_02030"/>
<dbReference type="STRING" id="1216970.GCA_001570985_01786"/>
<dbReference type="InterPro" id="IPR050275">
    <property type="entry name" value="PGM_Phosphatase"/>
</dbReference>
<dbReference type="CDD" id="cd07067">
    <property type="entry name" value="HP_PGM_like"/>
    <property type="match status" value="1"/>
</dbReference>
<evidence type="ECO:0000313" key="1">
    <source>
        <dbReference type="EMBL" id="QBF45152.1"/>
    </source>
</evidence>
<dbReference type="PANTHER" id="PTHR48100">
    <property type="entry name" value="BROAD-SPECIFICITY PHOSPHATASE YOR283W-RELATED"/>
    <property type="match status" value="1"/>
</dbReference>
<sequence length="225" mass="23991">MRLLLIRHGQTPNNVTGALDTAFPGAGLTDLGQTQAAAVPAALADEDVSAVYASPLVRTQLTGSPLAVERGIDVQVREGLEEIAAGRFEMRSDREAVEAYLGGVSAWLHRDLDHALPGGRTGRDFMDRYDRAVRGVAEQHGRHDTVALFSHGAAIRVYATIAAGLGADEVEGMWINNTGMILLEGHPDDGWQLVRWTGEPLGGAHLAGARAHDVTGEAIDEELDD</sequence>
<dbReference type="GO" id="GO:0005737">
    <property type="term" value="C:cytoplasm"/>
    <property type="evidence" value="ECO:0007669"/>
    <property type="project" value="TreeGrafter"/>
</dbReference>
<dbReference type="InterPro" id="IPR001345">
    <property type="entry name" value="PG/BPGM_mutase_AS"/>
</dbReference>
<dbReference type="OrthoDB" id="9793115at2"/>
<dbReference type="GO" id="GO:0016791">
    <property type="term" value="F:phosphatase activity"/>
    <property type="evidence" value="ECO:0007669"/>
    <property type="project" value="TreeGrafter"/>
</dbReference>
<dbReference type="EMBL" id="CP036164">
    <property type="protein sequence ID" value="QBF45152.1"/>
    <property type="molecule type" value="Genomic_DNA"/>
</dbReference>
<dbReference type="AlphaFoldDB" id="A0A4P6MRB9"/>
<protein>
    <submittedName>
        <fullName evidence="1">Histidine phosphatase family protein</fullName>
    </submittedName>
</protein>
<proteinExistence type="predicted"/>
<dbReference type="Gene3D" id="3.40.50.1240">
    <property type="entry name" value="Phosphoglycerate mutase-like"/>
    <property type="match status" value="1"/>
</dbReference>